<dbReference type="OrthoDB" id="5401394at2759"/>
<evidence type="ECO:0000256" key="1">
    <source>
        <dbReference type="SAM" id="MobiDB-lite"/>
    </source>
</evidence>
<feature type="region of interest" description="Disordered" evidence="1">
    <location>
        <begin position="94"/>
        <end position="121"/>
    </location>
</feature>
<dbReference type="HOGENOM" id="CLU_943411_0_0_1"/>
<feature type="region of interest" description="Disordered" evidence="1">
    <location>
        <begin position="220"/>
        <end position="245"/>
    </location>
</feature>
<dbReference type="EMBL" id="KI966417">
    <property type="protein sequence ID" value="EWC46505.1"/>
    <property type="molecule type" value="Genomic_DNA"/>
</dbReference>
<gene>
    <name evidence="2" type="ORF">DRE_04228</name>
</gene>
<feature type="compositionally biased region" description="Low complexity" evidence="1">
    <location>
        <begin position="48"/>
        <end position="71"/>
    </location>
</feature>
<dbReference type="AlphaFoldDB" id="W7IBS4"/>
<reference evidence="2 3" key="1">
    <citation type="submission" date="2013-05" db="EMBL/GenBank/DDBJ databases">
        <title>Drechslerella stenobrocha genome reveals carnivorous origination and mechanical trapping mechanism of predatory fungi.</title>
        <authorList>
            <person name="Liu X."/>
            <person name="Zhang W."/>
            <person name="Liu K."/>
        </authorList>
    </citation>
    <scope>NUCLEOTIDE SEQUENCE [LARGE SCALE GENOMIC DNA]</scope>
    <source>
        <strain evidence="2 3">248</strain>
    </source>
</reference>
<sequence>MYHQNLSSRRFTSLTWELLYETPRQFTGPPTSPGIYRATREMRPTFTGRSSSRGSTRSTNSNASSTAAVGSRRNQHAPMPANATSMIAAVAFAEERERQERKRQEKEQQERGRRRERVSNATTINADGAMHEVGMEELKKELGIGGSSPREVDLEEEEGEPMGRDRKSSATLSIVLNEFEKEIGGERIRAVDGGVEDYMQNPESRIPNVPYKSVTHPDVAQPRAHSPVGGGNTMLTKPSWRKQPLDKISAKTQKIKQKFDDRKTSVTQKIPFLRNGSTMDRIKETFKFSRFSHRN</sequence>
<feature type="region of interest" description="Disordered" evidence="1">
    <location>
        <begin position="24"/>
        <end position="80"/>
    </location>
</feature>
<accession>W7IBS4</accession>
<dbReference type="Proteomes" id="UP000024837">
    <property type="component" value="Unassembled WGS sequence"/>
</dbReference>
<keyword evidence="3" id="KW-1185">Reference proteome</keyword>
<evidence type="ECO:0000313" key="3">
    <source>
        <dbReference type="Proteomes" id="UP000024837"/>
    </source>
</evidence>
<feature type="compositionally biased region" description="Basic and acidic residues" evidence="1">
    <location>
        <begin position="94"/>
        <end position="113"/>
    </location>
</feature>
<protein>
    <submittedName>
        <fullName evidence="2">Uncharacterized protein</fullName>
    </submittedName>
</protein>
<name>W7IBS4_9PEZI</name>
<organism evidence="2 3">
    <name type="scientific">Drechslerella stenobrocha 248</name>
    <dbReference type="NCBI Taxonomy" id="1043628"/>
    <lineage>
        <taxon>Eukaryota</taxon>
        <taxon>Fungi</taxon>
        <taxon>Dikarya</taxon>
        <taxon>Ascomycota</taxon>
        <taxon>Pezizomycotina</taxon>
        <taxon>Orbiliomycetes</taxon>
        <taxon>Orbiliales</taxon>
        <taxon>Orbiliaceae</taxon>
        <taxon>Drechslerella</taxon>
    </lineage>
</organism>
<proteinExistence type="predicted"/>
<feature type="region of interest" description="Disordered" evidence="1">
    <location>
        <begin position="142"/>
        <end position="168"/>
    </location>
</feature>
<evidence type="ECO:0000313" key="2">
    <source>
        <dbReference type="EMBL" id="EWC46505.1"/>
    </source>
</evidence>